<evidence type="ECO:0000256" key="3">
    <source>
        <dbReference type="ARBA" id="ARBA00022457"/>
    </source>
</evidence>
<comment type="cofactor">
    <cofactor evidence="1">
        <name>Mg(2+)</name>
        <dbReference type="ChEBI" id="CHEBI:18420"/>
    </cofactor>
</comment>
<keyword evidence="4" id="KW-0235">DNA replication</keyword>
<dbReference type="Gene3D" id="3.90.79.10">
    <property type="entry name" value="Nucleoside Triphosphate Pyrophosphohydrolase"/>
    <property type="match status" value="1"/>
</dbReference>
<dbReference type="SUPFAM" id="SSF55811">
    <property type="entry name" value="Nudix"/>
    <property type="match status" value="1"/>
</dbReference>
<evidence type="ECO:0000256" key="9">
    <source>
        <dbReference type="ARBA" id="ARBA00023204"/>
    </source>
</evidence>
<dbReference type="Proteomes" id="UP000643403">
    <property type="component" value="Unassembled WGS sequence"/>
</dbReference>
<evidence type="ECO:0000256" key="7">
    <source>
        <dbReference type="ARBA" id="ARBA00022801"/>
    </source>
</evidence>
<dbReference type="CDD" id="cd03425">
    <property type="entry name" value="NUDIX_MutT_NudA_like"/>
    <property type="match status" value="1"/>
</dbReference>
<evidence type="ECO:0000256" key="10">
    <source>
        <dbReference type="ARBA" id="ARBA00035861"/>
    </source>
</evidence>
<dbReference type="InterPro" id="IPR003561">
    <property type="entry name" value="Mutator_MutT"/>
</dbReference>
<evidence type="ECO:0000256" key="2">
    <source>
        <dbReference type="ARBA" id="ARBA00005582"/>
    </source>
</evidence>
<dbReference type="PANTHER" id="PTHR47707:SF1">
    <property type="entry name" value="NUDIX HYDROLASE FAMILY PROTEIN"/>
    <property type="match status" value="1"/>
</dbReference>
<name>A0ABQ3BQU6_9GAMM</name>
<keyword evidence="9" id="KW-0234">DNA repair</keyword>
<dbReference type="InterPro" id="IPR022998">
    <property type="entry name" value="ThiamineP_synth_TenI"/>
</dbReference>
<dbReference type="InterPro" id="IPR036206">
    <property type="entry name" value="ThiamineP_synth_sf"/>
</dbReference>
<dbReference type="InterPro" id="IPR020476">
    <property type="entry name" value="Nudix_hydrolase"/>
</dbReference>
<feature type="domain" description="Nudix hydrolase" evidence="18">
    <location>
        <begin position="8"/>
        <end position="135"/>
    </location>
</feature>
<evidence type="ECO:0000256" key="16">
    <source>
        <dbReference type="ARBA" id="ARBA00042798"/>
    </source>
</evidence>
<evidence type="ECO:0000256" key="8">
    <source>
        <dbReference type="ARBA" id="ARBA00022842"/>
    </source>
</evidence>
<dbReference type="PROSITE" id="PS51462">
    <property type="entry name" value="NUDIX"/>
    <property type="match status" value="1"/>
</dbReference>
<evidence type="ECO:0000256" key="13">
    <source>
        <dbReference type="ARBA" id="ARBA00040794"/>
    </source>
</evidence>
<evidence type="ECO:0000313" key="20">
    <source>
        <dbReference type="Proteomes" id="UP000643403"/>
    </source>
</evidence>
<evidence type="ECO:0000256" key="17">
    <source>
        <dbReference type="RuleBase" id="RU003476"/>
    </source>
</evidence>
<dbReference type="NCBIfam" id="TIGR00586">
    <property type="entry name" value="mutt"/>
    <property type="match status" value="1"/>
</dbReference>
<gene>
    <name evidence="19" type="ORF">GCM10008101_00500</name>
</gene>
<dbReference type="NCBIfam" id="NF006530">
    <property type="entry name" value="PRK08999.1"/>
    <property type="match status" value="1"/>
</dbReference>
<evidence type="ECO:0000256" key="11">
    <source>
        <dbReference type="ARBA" id="ARBA00036904"/>
    </source>
</evidence>
<comment type="caution">
    <text evidence="19">The sequence shown here is derived from an EMBL/GenBank/DDBJ whole genome shotgun (WGS) entry which is preliminary data.</text>
</comment>
<dbReference type="Pfam" id="PF02581">
    <property type="entry name" value="TMP-TENI"/>
    <property type="match status" value="1"/>
</dbReference>
<evidence type="ECO:0000256" key="14">
    <source>
        <dbReference type="ARBA" id="ARBA00041592"/>
    </source>
</evidence>
<dbReference type="EMBL" id="BMXY01000001">
    <property type="protein sequence ID" value="GGZ51432.1"/>
    <property type="molecule type" value="Genomic_DNA"/>
</dbReference>
<reference evidence="20" key="1">
    <citation type="journal article" date="2019" name="Int. J. Syst. Evol. Microbiol.">
        <title>The Global Catalogue of Microorganisms (GCM) 10K type strain sequencing project: providing services to taxonomists for standard genome sequencing and annotation.</title>
        <authorList>
            <consortium name="The Broad Institute Genomics Platform"/>
            <consortium name="The Broad Institute Genome Sequencing Center for Infectious Disease"/>
            <person name="Wu L."/>
            <person name="Ma J."/>
        </authorList>
    </citation>
    <scope>NUCLEOTIDE SEQUENCE [LARGE SCALE GENOMIC DNA]</scope>
    <source>
        <strain evidence="20">KCTC 22558</strain>
    </source>
</reference>
<evidence type="ECO:0000256" key="5">
    <source>
        <dbReference type="ARBA" id="ARBA00022723"/>
    </source>
</evidence>
<keyword evidence="7 17" id="KW-0378">Hydrolase</keyword>
<dbReference type="Pfam" id="PF00293">
    <property type="entry name" value="NUDIX"/>
    <property type="match status" value="1"/>
</dbReference>
<dbReference type="EC" id="3.6.1.55" evidence="12"/>
<evidence type="ECO:0000259" key="18">
    <source>
        <dbReference type="PROSITE" id="PS51462"/>
    </source>
</evidence>
<evidence type="ECO:0000256" key="4">
    <source>
        <dbReference type="ARBA" id="ARBA00022705"/>
    </source>
</evidence>
<organism evidence="19 20">
    <name type="scientific">Cognatilysobacter xinjiangensis</name>
    <dbReference type="NCBI Taxonomy" id="546892"/>
    <lineage>
        <taxon>Bacteria</taxon>
        <taxon>Pseudomonadati</taxon>
        <taxon>Pseudomonadota</taxon>
        <taxon>Gammaproteobacteria</taxon>
        <taxon>Lysobacterales</taxon>
        <taxon>Lysobacteraceae</taxon>
        <taxon>Cognatilysobacter</taxon>
    </lineage>
</organism>
<comment type="similarity">
    <text evidence="2 17">Belongs to the Nudix hydrolase family.</text>
</comment>
<dbReference type="InterPro" id="IPR020084">
    <property type="entry name" value="NUDIX_hydrolase_CS"/>
</dbReference>
<keyword evidence="6" id="KW-0227">DNA damage</keyword>
<dbReference type="Gene3D" id="3.20.20.70">
    <property type="entry name" value="Aldolase class I"/>
    <property type="match status" value="1"/>
</dbReference>
<protein>
    <recommendedName>
        <fullName evidence="13">8-oxo-dGTP diphosphatase</fullName>
        <ecNumber evidence="12">3.6.1.55</ecNumber>
    </recommendedName>
    <alternativeName>
        <fullName evidence="16">7,8-dihydro-8-oxoguanine-triphosphatase</fullName>
    </alternativeName>
    <alternativeName>
        <fullName evidence="15">Mutator protein MutT</fullName>
    </alternativeName>
    <alternativeName>
        <fullName evidence="14">dGTP pyrophosphohydrolase</fullName>
    </alternativeName>
</protein>
<dbReference type="CDD" id="cd00564">
    <property type="entry name" value="TMP_TenI"/>
    <property type="match status" value="1"/>
</dbReference>
<dbReference type="InterPro" id="IPR000086">
    <property type="entry name" value="NUDIX_hydrolase_dom"/>
</dbReference>
<dbReference type="InterPro" id="IPR015797">
    <property type="entry name" value="NUDIX_hydrolase-like_dom_sf"/>
</dbReference>
<dbReference type="PROSITE" id="PS00893">
    <property type="entry name" value="NUDIX_BOX"/>
    <property type="match status" value="1"/>
</dbReference>
<evidence type="ECO:0000256" key="12">
    <source>
        <dbReference type="ARBA" id="ARBA00038905"/>
    </source>
</evidence>
<evidence type="ECO:0000256" key="1">
    <source>
        <dbReference type="ARBA" id="ARBA00001946"/>
    </source>
</evidence>
<accession>A0ABQ3BQU6</accession>
<dbReference type="InterPro" id="IPR047127">
    <property type="entry name" value="MutT-like"/>
</dbReference>
<evidence type="ECO:0000256" key="6">
    <source>
        <dbReference type="ARBA" id="ARBA00022763"/>
    </source>
</evidence>
<keyword evidence="5" id="KW-0479">Metal-binding</keyword>
<comment type="catalytic activity">
    <reaction evidence="10">
        <text>8-oxo-dGTP + H2O = 8-oxo-dGMP + diphosphate + H(+)</text>
        <dbReference type="Rhea" id="RHEA:31575"/>
        <dbReference type="ChEBI" id="CHEBI:15377"/>
        <dbReference type="ChEBI" id="CHEBI:15378"/>
        <dbReference type="ChEBI" id="CHEBI:33019"/>
        <dbReference type="ChEBI" id="CHEBI:63224"/>
        <dbReference type="ChEBI" id="CHEBI:77896"/>
        <dbReference type="EC" id="3.6.1.55"/>
    </reaction>
</comment>
<sequence length="320" mass="34317">MREMGSAKRLIHVVAGVIRDVRGRVLLARRTEGRDLAGLWEFPGGKCEPGETPEQALARELHEELGIESRIGAPLIRVPQQYPDKTLVLDVREVEAWHGPARGREGQALAWVPVEKLALYDMPPADRPVVAALLDPPFYAVTPPLQDEAAWLATLDAALAAGLRRVQLRAPGTEPATWRRVAGQAVARCVAAGAQVLVNGDIDLARELGIGVHLRAAQLATLPARPDGMAVAASCHGADDLRHAERLGCDFAVVGHVAATPSHPDRAPLGWDGFARLREHASLPIYAIGGLAREDLVLAREHGAQGIAAIRGFFDAPVVR</sequence>
<dbReference type="InterPro" id="IPR013785">
    <property type="entry name" value="Aldolase_TIM"/>
</dbReference>
<dbReference type="PANTHER" id="PTHR47707">
    <property type="entry name" value="8-OXO-DGTP DIPHOSPHATASE"/>
    <property type="match status" value="1"/>
</dbReference>
<comment type="catalytic activity">
    <reaction evidence="11">
        <text>8-oxo-GTP + H2O = 8-oxo-GMP + diphosphate + H(+)</text>
        <dbReference type="Rhea" id="RHEA:67616"/>
        <dbReference type="ChEBI" id="CHEBI:15377"/>
        <dbReference type="ChEBI" id="CHEBI:15378"/>
        <dbReference type="ChEBI" id="CHEBI:33019"/>
        <dbReference type="ChEBI" id="CHEBI:143553"/>
        <dbReference type="ChEBI" id="CHEBI:145694"/>
    </reaction>
</comment>
<evidence type="ECO:0000313" key="19">
    <source>
        <dbReference type="EMBL" id="GGZ51432.1"/>
    </source>
</evidence>
<proteinExistence type="inferred from homology"/>
<evidence type="ECO:0000256" key="15">
    <source>
        <dbReference type="ARBA" id="ARBA00041979"/>
    </source>
</evidence>
<keyword evidence="3" id="KW-0515">Mutator protein</keyword>
<dbReference type="PRINTS" id="PR00502">
    <property type="entry name" value="NUDIXFAMILY"/>
</dbReference>
<dbReference type="SUPFAM" id="SSF51391">
    <property type="entry name" value="Thiamin phosphate synthase"/>
    <property type="match status" value="1"/>
</dbReference>
<keyword evidence="20" id="KW-1185">Reference proteome</keyword>
<keyword evidence="8" id="KW-0460">Magnesium</keyword>